<comment type="caution">
    <text evidence="2">The sequence shown here is derived from an EMBL/GenBank/DDBJ whole genome shotgun (WGS) entry which is preliminary data.</text>
</comment>
<evidence type="ECO:0000313" key="2">
    <source>
        <dbReference type="EMBL" id="RLV97325.1"/>
    </source>
</evidence>
<dbReference type="Proteomes" id="UP000276834">
    <property type="component" value="Unassembled WGS sequence"/>
</dbReference>
<dbReference type="EMBL" id="QUSF01000061">
    <property type="protein sequence ID" value="RLV97325.1"/>
    <property type="molecule type" value="Genomic_DNA"/>
</dbReference>
<evidence type="ECO:0000256" key="1">
    <source>
        <dbReference type="SAM" id="MobiDB-lite"/>
    </source>
</evidence>
<feature type="region of interest" description="Disordered" evidence="1">
    <location>
        <begin position="56"/>
        <end position="76"/>
    </location>
</feature>
<organism evidence="2 3">
    <name type="scientific">Chloebia gouldiae</name>
    <name type="common">Gouldian finch</name>
    <name type="synonym">Erythrura gouldiae</name>
    <dbReference type="NCBI Taxonomy" id="44316"/>
    <lineage>
        <taxon>Eukaryota</taxon>
        <taxon>Metazoa</taxon>
        <taxon>Chordata</taxon>
        <taxon>Craniata</taxon>
        <taxon>Vertebrata</taxon>
        <taxon>Euteleostomi</taxon>
        <taxon>Archelosauria</taxon>
        <taxon>Archosauria</taxon>
        <taxon>Dinosauria</taxon>
        <taxon>Saurischia</taxon>
        <taxon>Theropoda</taxon>
        <taxon>Coelurosauria</taxon>
        <taxon>Aves</taxon>
        <taxon>Neognathae</taxon>
        <taxon>Neoaves</taxon>
        <taxon>Telluraves</taxon>
        <taxon>Australaves</taxon>
        <taxon>Passeriformes</taxon>
        <taxon>Passeroidea</taxon>
        <taxon>Passeridae</taxon>
        <taxon>Chloebia</taxon>
    </lineage>
</organism>
<protein>
    <submittedName>
        <fullName evidence="2">Uncharacterized protein</fullName>
    </submittedName>
</protein>
<keyword evidence="3" id="KW-1185">Reference proteome</keyword>
<feature type="region of interest" description="Disordered" evidence="1">
    <location>
        <begin position="121"/>
        <end position="164"/>
    </location>
</feature>
<evidence type="ECO:0000313" key="3">
    <source>
        <dbReference type="Proteomes" id="UP000276834"/>
    </source>
</evidence>
<gene>
    <name evidence="2" type="ORF">DV515_00011948</name>
</gene>
<sequence>MQDFSRDLLYIPKRGTCLEVMAWGDDKVWHPLQQAGISLQLVEDCCWKIPVYSHLHSPGRTPSSKKGDPRCASKNWREDTGEVELLLPVTRREWQLPSHEESAAAAPHSEWKLLLSVRPRGTKCHMHSEDKSSSRARYTDIPNGQKDSRWEKSREESDNLLEEQ</sequence>
<reference evidence="2 3" key="1">
    <citation type="journal article" date="2018" name="Proc. R. Soc. B">
        <title>A non-coding region near Follistatin controls head colour polymorphism in the Gouldian finch.</title>
        <authorList>
            <person name="Toomey M.B."/>
            <person name="Marques C.I."/>
            <person name="Andrade P."/>
            <person name="Araujo P.M."/>
            <person name="Sabatino S."/>
            <person name="Gazda M.A."/>
            <person name="Afonso S."/>
            <person name="Lopes R.J."/>
            <person name="Corbo J.C."/>
            <person name="Carneiro M."/>
        </authorList>
    </citation>
    <scope>NUCLEOTIDE SEQUENCE [LARGE SCALE GENOMIC DNA]</scope>
    <source>
        <strain evidence="2">Red01</strain>
        <tissue evidence="2">Muscle</tissue>
    </source>
</reference>
<accession>A0A3L8S532</accession>
<dbReference type="AlphaFoldDB" id="A0A3L8S532"/>
<proteinExistence type="predicted"/>
<name>A0A3L8S532_CHLGU</name>
<feature type="compositionally biased region" description="Basic and acidic residues" evidence="1">
    <location>
        <begin position="65"/>
        <end position="76"/>
    </location>
</feature>
<feature type="compositionally biased region" description="Basic and acidic residues" evidence="1">
    <location>
        <begin position="146"/>
        <end position="157"/>
    </location>
</feature>